<protein>
    <submittedName>
        <fullName evidence="5">Putative metalloprotease</fullName>
    </submittedName>
</protein>
<dbReference type="GO" id="GO:0016020">
    <property type="term" value="C:membrane"/>
    <property type="evidence" value="ECO:0007669"/>
    <property type="project" value="UniProtKB-SubCell"/>
</dbReference>
<sequence length="473" mass="50008">MSNTANRIGIAVLVVALVASCAMLAVGFGRDRTVAGTAVAGSGSVTKPNQPDGGGVDPKFVHGTDDGPIDRLAATVITDVQDFWRDTFPQVFGSPWQDIDGGFYSVDTADPDAEAPPCTDKPSDVEGNAFYCPTADIVAWDRAALLPVLKERFGDVAIMVVFSHEIGHAVQRRSGLTLEKQQADPQKYPTILIESMADCYAGSFVRWVSDGHAPHLQISKEQLDSAMESLIVFRDPVGTSQTDEGAHGDAFDRVSAFQDGFTGGPKLCSQMTVANHKFTQTAFLRESDQATGGNMPFNDLVTQMAPNLDAYFGAVVGQLGKQWPKPTVKPSDNTPACGDAQGPVAFCPSTDEIDVDATDELRGLHTSIGDYATGTLLASRYGLATLSAAGKPTNGEQAQHQVLCLAGSYTGALLDTPGQFTLSPGDLDEAVQVLLEVDYAGRDDTGKAMATGFDRIDAFRTGVLQGVGSCQVT</sequence>
<reference evidence="5 6" key="1">
    <citation type="submission" date="2019-03" db="EMBL/GenBank/DDBJ databases">
        <title>Genomic Encyclopedia of Type Strains, Phase IV (KMG-IV): sequencing the most valuable type-strain genomes for metagenomic binning, comparative biology and taxonomic classification.</title>
        <authorList>
            <person name="Goeker M."/>
        </authorList>
    </citation>
    <scope>NUCLEOTIDE SEQUENCE [LARGE SCALE GENOMIC DNA]</scope>
    <source>
        <strain evidence="5 6">DSM 45361</strain>
    </source>
</reference>
<keyword evidence="5" id="KW-0482">Metalloprotease</keyword>
<accession>A0A4R6SEM4</accession>
<dbReference type="SUPFAM" id="SSF55486">
    <property type="entry name" value="Metalloproteases ('zincins'), catalytic domain"/>
    <property type="match status" value="1"/>
</dbReference>
<dbReference type="PANTHER" id="PTHR30168:SF0">
    <property type="entry name" value="INNER MEMBRANE PROTEIN"/>
    <property type="match status" value="1"/>
</dbReference>
<keyword evidence="5" id="KW-0645">Protease</keyword>
<dbReference type="Proteomes" id="UP000295444">
    <property type="component" value="Unassembled WGS sequence"/>
</dbReference>
<keyword evidence="2" id="KW-0812">Transmembrane</keyword>
<dbReference type="PANTHER" id="PTHR30168">
    <property type="entry name" value="PUTATIVE MEMBRANE PROTEIN YPFJ"/>
    <property type="match status" value="1"/>
</dbReference>
<dbReference type="InterPro" id="IPR007343">
    <property type="entry name" value="Uncharacterised_pept_Zn_put"/>
</dbReference>
<evidence type="ECO:0000256" key="1">
    <source>
        <dbReference type="ARBA" id="ARBA00004167"/>
    </source>
</evidence>
<dbReference type="PROSITE" id="PS51257">
    <property type="entry name" value="PROKAR_LIPOPROTEIN"/>
    <property type="match status" value="1"/>
</dbReference>
<evidence type="ECO:0000313" key="5">
    <source>
        <dbReference type="EMBL" id="TDP97585.1"/>
    </source>
</evidence>
<keyword evidence="3" id="KW-1133">Transmembrane helix</keyword>
<evidence type="ECO:0000256" key="2">
    <source>
        <dbReference type="ARBA" id="ARBA00022692"/>
    </source>
</evidence>
<organism evidence="5 6">
    <name type="scientific">Labedaea rhizosphaerae</name>
    <dbReference type="NCBI Taxonomy" id="598644"/>
    <lineage>
        <taxon>Bacteria</taxon>
        <taxon>Bacillati</taxon>
        <taxon>Actinomycetota</taxon>
        <taxon>Actinomycetes</taxon>
        <taxon>Pseudonocardiales</taxon>
        <taxon>Pseudonocardiaceae</taxon>
        <taxon>Labedaea</taxon>
    </lineage>
</organism>
<name>A0A4R6SEM4_LABRH</name>
<evidence type="ECO:0000256" key="4">
    <source>
        <dbReference type="ARBA" id="ARBA00023136"/>
    </source>
</evidence>
<dbReference type="GO" id="GO:0008237">
    <property type="term" value="F:metallopeptidase activity"/>
    <property type="evidence" value="ECO:0007669"/>
    <property type="project" value="UniProtKB-KW"/>
</dbReference>
<dbReference type="GO" id="GO:0006508">
    <property type="term" value="P:proteolysis"/>
    <property type="evidence" value="ECO:0007669"/>
    <property type="project" value="UniProtKB-KW"/>
</dbReference>
<comment type="subcellular location">
    <subcellularLocation>
        <location evidence="1">Membrane</location>
        <topology evidence="1">Single-pass membrane protein</topology>
    </subcellularLocation>
</comment>
<keyword evidence="5" id="KW-0378">Hydrolase</keyword>
<dbReference type="AlphaFoldDB" id="A0A4R6SEM4"/>
<keyword evidence="6" id="KW-1185">Reference proteome</keyword>
<dbReference type="OrthoDB" id="5168289at2"/>
<dbReference type="Pfam" id="PF04228">
    <property type="entry name" value="Zn_peptidase"/>
    <property type="match status" value="1"/>
</dbReference>
<dbReference type="EMBL" id="SNXZ01000003">
    <property type="protein sequence ID" value="TDP97585.1"/>
    <property type="molecule type" value="Genomic_DNA"/>
</dbReference>
<comment type="caution">
    <text evidence="5">The sequence shown here is derived from an EMBL/GenBank/DDBJ whole genome shotgun (WGS) entry which is preliminary data.</text>
</comment>
<gene>
    <name evidence="5" type="ORF">EV186_103549</name>
</gene>
<evidence type="ECO:0000256" key="3">
    <source>
        <dbReference type="ARBA" id="ARBA00022989"/>
    </source>
</evidence>
<keyword evidence="4" id="KW-0472">Membrane</keyword>
<proteinExistence type="predicted"/>
<evidence type="ECO:0000313" key="6">
    <source>
        <dbReference type="Proteomes" id="UP000295444"/>
    </source>
</evidence>
<dbReference type="RefSeq" id="WP_133850765.1">
    <property type="nucleotide sequence ID" value="NZ_SNXZ01000003.1"/>
</dbReference>